<dbReference type="InterPro" id="IPR033889">
    <property type="entry name" value="LanC"/>
</dbReference>
<organism evidence="1 2">
    <name type="scientific">Pseudoalteromonas aurantia 208</name>
    <dbReference type="NCBI Taxonomy" id="1314867"/>
    <lineage>
        <taxon>Bacteria</taxon>
        <taxon>Pseudomonadati</taxon>
        <taxon>Pseudomonadota</taxon>
        <taxon>Gammaproteobacteria</taxon>
        <taxon>Alteromonadales</taxon>
        <taxon>Pseudoalteromonadaceae</taxon>
        <taxon>Pseudoalteromonas</taxon>
    </lineage>
</organism>
<protein>
    <recommendedName>
        <fullName evidence="3">Lantibiotic biosynthesis protein</fullName>
    </recommendedName>
</protein>
<dbReference type="InterPro" id="IPR007822">
    <property type="entry name" value="LANC-like"/>
</dbReference>
<dbReference type="SUPFAM" id="SSF158745">
    <property type="entry name" value="LanC-like"/>
    <property type="match status" value="1"/>
</dbReference>
<dbReference type="Gene3D" id="1.50.10.20">
    <property type="match status" value="1"/>
</dbReference>
<dbReference type="Proteomes" id="UP000615755">
    <property type="component" value="Unassembled WGS sequence"/>
</dbReference>
<proteinExistence type="predicted"/>
<evidence type="ECO:0000313" key="1">
    <source>
        <dbReference type="EMBL" id="MBE0369988.1"/>
    </source>
</evidence>
<dbReference type="PRINTS" id="PR01950">
    <property type="entry name" value="LANCSUPER"/>
</dbReference>
<comment type="caution">
    <text evidence="1">The sequence shown here is derived from an EMBL/GenBank/DDBJ whole genome shotgun (WGS) entry which is preliminary data.</text>
</comment>
<dbReference type="EMBL" id="AQGV01000014">
    <property type="protein sequence ID" value="MBE0369988.1"/>
    <property type="molecule type" value="Genomic_DNA"/>
</dbReference>
<evidence type="ECO:0000313" key="2">
    <source>
        <dbReference type="Proteomes" id="UP000615755"/>
    </source>
</evidence>
<accession>A0ABR9EG49</accession>
<keyword evidence="2" id="KW-1185">Reference proteome</keyword>
<evidence type="ECO:0008006" key="3">
    <source>
        <dbReference type="Google" id="ProtNLM"/>
    </source>
</evidence>
<dbReference type="RefSeq" id="WP_192509160.1">
    <property type="nucleotide sequence ID" value="NZ_AQGV01000014.1"/>
</dbReference>
<sequence>MTKPNHLSVPQNTKIHRIIRELANKVINHTDEVAGNGLLSGLAGHLLFLYNAHRFDPSLLDENKFTDKLELLQEGLAEQSFELSNGLAGQAWVLEYLNQANQDDYDADLLEDVDALFVESLAHNPWLGEIEMVLGLSGYAPYAARRARFTDQTELYTVIVNGLASVSTKLDNGHITWSQPSESVYRFDKDEDSHRGPEYNLGLAHGVPGIIAALLPAVHIPQLKEQVIEMLQGGCDWLLEQQNPDKAANACFGSCAGEGYESRLGWCYGDLTIALTLARVGKAIDRPHYVEQALEIAIHSAHRDAESGHIIDAGLCHGFVGLVTIYQLLNHIMPHPVLSDAMNTWLEYSLKQYDERGIEALYSFNGLDKTHSEDFGFLMGYAGIGIGLISFLDDDVSWSDCLLMS</sequence>
<reference evidence="1 2" key="1">
    <citation type="submission" date="2015-03" db="EMBL/GenBank/DDBJ databases">
        <title>Genome sequence of Pseudoalteromonas aurantia.</title>
        <authorList>
            <person name="Xie B.-B."/>
            <person name="Rong J.-C."/>
            <person name="Qin Q.-L."/>
            <person name="Zhang Y.-Z."/>
        </authorList>
    </citation>
    <scope>NUCLEOTIDE SEQUENCE [LARGE SCALE GENOMIC DNA]</scope>
    <source>
        <strain evidence="1 2">208</strain>
    </source>
</reference>
<dbReference type="Pfam" id="PF05147">
    <property type="entry name" value="LANC_like"/>
    <property type="match status" value="1"/>
</dbReference>
<dbReference type="SMART" id="SM01260">
    <property type="entry name" value="LANC_like"/>
    <property type="match status" value="1"/>
</dbReference>
<name>A0ABR9EG49_9GAMM</name>
<gene>
    <name evidence="1" type="ORF">PAUR_a4605</name>
</gene>
<dbReference type="CDD" id="cd04793">
    <property type="entry name" value="LanC"/>
    <property type="match status" value="1"/>
</dbReference>
<dbReference type="PRINTS" id="PR01955">
    <property type="entry name" value="LANCFRANKIA"/>
</dbReference>